<comment type="caution">
    <text evidence="1">The sequence shown here is derived from an EMBL/GenBank/DDBJ whole genome shotgun (WGS) entry which is preliminary data.</text>
</comment>
<dbReference type="SUPFAM" id="SSF64076">
    <property type="entry name" value="MTH938-like"/>
    <property type="match status" value="1"/>
</dbReference>
<dbReference type="PANTHER" id="PTHR21192:SF2">
    <property type="entry name" value="NADH DEHYDROGENASE [UBIQUINONE] 1 ALPHA SUBCOMPLEX ASSEMBLY FACTOR 3"/>
    <property type="match status" value="1"/>
</dbReference>
<sequence length="123" mass="13759">MKFILDEASDGLSIQRYDQGEVTVSGVIYRENCIVLPDRIISAWRPGSFLDLRQEDFSFLAELSPEIVILGTGDKQHFPHPSLAQPLMQNQIGLEVMNTAAACRTYNILMSEGRRVAAALFMI</sequence>
<organism evidence="1 2">
    <name type="scientific">Candidatus Thiodiazotropha endolucinida</name>
    <dbReference type="NCBI Taxonomy" id="1655433"/>
    <lineage>
        <taxon>Bacteria</taxon>
        <taxon>Pseudomonadati</taxon>
        <taxon>Pseudomonadota</taxon>
        <taxon>Gammaproteobacteria</taxon>
        <taxon>Chromatiales</taxon>
        <taxon>Sedimenticolaceae</taxon>
        <taxon>Candidatus Thiodiazotropha</taxon>
    </lineage>
</organism>
<dbReference type="Gene3D" id="3.40.1230.10">
    <property type="entry name" value="MTH938-like"/>
    <property type="match status" value="1"/>
</dbReference>
<name>A0A7Z1AEN6_9GAMM</name>
<proteinExistence type="predicted"/>
<keyword evidence="2" id="KW-1185">Reference proteome</keyword>
<dbReference type="PANTHER" id="PTHR21192">
    <property type="entry name" value="NUCLEAR PROTEIN E3-3"/>
    <property type="match status" value="1"/>
</dbReference>
<evidence type="ECO:0000313" key="1">
    <source>
        <dbReference type="EMBL" id="ODJ87190.1"/>
    </source>
</evidence>
<evidence type="ECO:0000313" key="2">
    <source>
        <dbReference type="Proteomes" id="UP000094769"/>
    </source>
</evidence>
<dbReference type="RefSeq" id="WP_069125157.1">
    <property type="nucleotide sequence ID" value="NZ_MARB01000013.1"/>
</dbReference>
<dbReference type="Proteomes" id="UP000094769">
    <property type="component" value="Unassembled WGS sequence"/>
</dbReference>
<evidence type="ECO:0008006" key="3">
    <source>
        <dbReference type="Google" id="ProtNLM"/>
    </source>
</evidence>
<reference evidence="1 2" key="1">
    <citation type="submission" date="2016-06" db="EMBL/GenBank/DDBJ databases">
        <title>Genome sequence of endosymbiont of Candidatus Endolucinida thiodiazotropha.</title>
        <authorList>
            <person name="Poehlein A."/>
            <person name="Koenig S."/>
            <person name="Heiden S.E."/>
            <person name="Thuermer A."/>
            <person name="Voget S."/>
            <person name="Daniel R."/>
            <person name="Markert S."/>
            <person name="Gros O."/>
            <person name="Schweder T."/>
        </authorList>
    </citation>
    <scope>NUCLEOTIDE SEQUENCE [LARGE SCALE GENOMIC DNA]</scope>
    <source>
        <strain evidence="1 2">COS</strain>
    </source>
</reference>
<dbReference type="InterPro" id="IPR007523">
    <property type="entry name" value="NDUFAF3/AAMDC"/>
</dbReference>
<dbReference type="Pfam" id="PF04430">
    <property type="entry name" value="DUF498"/>
    <property type="match status" value="1"/>
</dbReference>
<protein>
    <recommendedName>
        <fullName evidence="3">Xcc1710-like domain-containing protein</fullName>
    </recommendedName>
</protein>
<dbReference type="EMBL" id="MARB01000013">
    <property type="protein sequence ID" value="ODJ87190.1"/>
    <property type="molecule type" value="Genomic_DNA"/>
</dbReference>
<dbReference type="InterPro" id="IPR036748">
    <property type="entry name" value="MTH938-like_sf"/>
</dbReference>
<dbReference type="AlphaFoldDB" id="A0A7Z1AEN6"/>
<gene>
    <name evidence="1" type="ORF">CODIS_24420</name>
</gene>
<accession>A0A7Z1AEN6</accession>
<dbReference type="OrthoDB" id="9800373at2"/>
<dbReference type="CDD" id="cd05560">
    <property type="entry name" value="Xcc1710_like"/>
    <property type="match status" value="1"/>
</dbReference>